<dbReference type="EMBL" id="GGEC01081430">
    <property type="protein sequence ID" value="MBX61914.1"/>
    <property type="molecule type" value="Transcribed_RNA"/>
</dbReference>
<sequence>MRKKGESSGGICESLYIVNKKSCILHQDACHLYREDLQEPPLTRSQRLEEV</sequence>
<evidence type="ECO:0000313" key="1">
    <source>
        <dbReference type="EMBL" id="MBX61914.1"/>
    </source>
</evidence>
<dbReference type="AlphaFoldDB" id="A0A2P2Q4L2"/>
<organism evidence="1">
    <name type="scientific">Rhizophora mucronata</name>
    <name type="common">Asiatic mangrove</name>
    <dbReference type="NCBI Taxonomy" id="61149"/>
    <lineage>
        <taxon>Eukaryota</taxon>
        <taxon>Viridiplantae</taxon>
        <taxon>Streptophyta</taxon>
        <taxon>Embryophyta</taxon>
        <taxon>Tracheophyta</taxon>
        <taxon>Spermatophyta</taxon>
        <taxon>Magnoliopsida</taxon>
        <taxon>eudicotyledons</taxon>
        <taxon>Gunneridae</taxon>
        <taxon>Pentapetalae</taxon>
        <taxon>rosids</taxon>
        <taxon>fabids</taxon>
        <taxon>Malpighiales</taxon>
        <taxon>Rhizophoraceae</taxon>
        <taxon>Rhizophora</taxon>
    </lineage>
</organism>
<proteinExistence type="predicted"/>
<name>A0A2P2Q4L2_RHIMU</name>
<accession>A0A2P2Q4L2</accession>
<reference evidence="1" key="1">
    <citation type="submission" date="2018-02" db="EMBL/GenBank/DDBJ databases">
        <title>Rhizophora mucronata_Transcriptome.</title>
        <authorList>
            <person name="Meera S.P."/>
            <person name="Sreeshan A."/>
            <person name="Augustine A."/>
        </authorList>
    </citation>
    <scope>NUCLEOTIDE SEQUENCE</scope>
    <source>
        <tissue evidence="1">Leaf</tissue>
    </source>
</reference>
<protein>
    <submittedName>
        <fullName evidence="1">Uncharacterized protein</fullName>
    </submittedName>
</protein>